<dbReference type="PANTHER" id="PTHR23020:SF41">
    <property type="entry name" value="AMINOGLYCOSIDE PHOSPHOTRANSFERASE DOMAIN-CONTAINING PROTEIN"/>
    <property type="match status" value="1"/>
</dbReference>
<proteinExistence type="predicted"/>
<organism evidence="2 3">
    <name type="scientific">Steinernema carpocapsae</name>
    <name type="common">Entomopathogenic nematode</name>
    <dbReference type="NCBI Taxonomy" id="34508"/>
    <lineage>
        <taxon>Eukaryota</taxon>
        <taxon>Metazoa</taxon>
        <taxon>Ecdysozoa</taxon>
        <taxon>Nematoda</taxon>
        <taxon>Chromadorea</taxon>
        <taxon>Rhabditida</taxon>
        <taxon>Tylenchina</taxon>
        <taxon>Panagrolaimomorpha</taxon>
        <taxon>Strongyloidoidea</taxon>
        <taxon>Steinernematidae</taxon>
        <taxon>Steinernema</taxon>
    </lineage>
</organism>
<dbReference type="Gene3D" id="3.90.1200.10">
    <property type="match status" value="1"/>
</dbReference>
<gene>
    <name evidence="2" type="ORF">L596_023138</name>
</gene>
<dbReference type="PANTHER" id="PTHR23020">
    <property type="entry name" value="UNCHARACTERIZED NUCLEAR HORMONE RECEPTOR-RELATED"/>
    <property type="match status" value="1"/>
</dbReference>
<reference evidence="2 3" key="2">
    <citation type="journal article" date="2019" name="G3 (Bethesda)">
        <title>Hybrid Assembly of the Genome of the Entomopathogenic Nematode Steinernema carpocapsae Identifies the X-Chromosome.</title>
        <authorList>
            <person name="Serra L."/>
            <person name="Macchietto M."/>
            <person name="Macias-Munoz A."/>
            <person name="McGill C.J."/>
            <person name="Rodriguez I.M."/>
            <person name="Rodriguez B."/>
            <person name="Murad R."/>
            <person name="Mortazavi A."/>
        </authorList>
    </citation>
    <scope>NUCLEOTIDE SEQUENCE [LARGE SCALE GENOMIC DNA]</scope>
    <source>
        <strain evidence="2 3">ALL</strain>
    </source>
</reference>
<protein>
    <recommendedName>
        <fullName evidence="1">CHK kinase-like domain-containing protein</fullName>
    </recommendedName>
</protein>
<keyword evidence="3" id="KW-1185">Reference proteome</keyword>
<dbReference type="OrthoDB" id="5777157at2759"/>
<sequence length="388" mass="44272">MKFSFKNDWILSQLTDHCKDFVIEKGPDCVSNIAIKEVGENGFLASVFLITVEFSSGSKFEVVAKLCGRIIEDFESLTSSDFFLKGVHDRECLFYSKLAHKLPISIPRIYNSESPVPGEIPGFILMESLIGRGQSFHFSQSLNLAQLLALARFVAQLQSHAMLLEDQSWVEEFEKPNFDMSAQNGFIIATFERLKKIRNGELKSEAEILASHVSKDFMKFSQYKLHKEIGISSVLAHGDLWSHNVLWKTGNGQISDQIECIFDLQGAHAGQPAWDLARFLVLCTDADLRNQHTDEVLREYYASLEGILHEKGRQMPFSFKQVKECFSCAFVNQSVQFGCSLVYQKEDYLDVCEKDELPFFKARFEKVFLRAKHALREAVEILKSLKYD</sequence>
<dbReference type="InterPro" id="IPR052961">
    <property type="entry name" value="Oxido-Kinase-like_Enzymes"/>
</dbReference>
<dbReference type="Proteomes" id="UP000298663">
    <property type="component" value="Unassembled WGS sequence"/>
</dbReference>
<dbReference type="Pfam" id="PF07914">
    <property type="entry name" value="DUF1679"/>
    <property type="match status" value="1"/>
</dbReference>
<dbReference type="AlphaFoldDB" id="A0A4U5MCT3"/>
<evidence type="ECO:0000259" key="1">
    <source>
        <dbReference type="SMART" id="SM00587"/>
    </source>
</evidence>
<dbReference type="InterPro" id="IPR015897">
    <property type="entry name" value="CHK_kinase-like"/>
</dbReference>
<evidence type="ECO:0000313" key="3">
    <source>
        <dbReference type="Proteomes" id="UP000298663"/>
    </source>
</evidence>
<dbReference type="InterPro" id="IPR011009">
    <property type="entry name" value="Kinase-like_dom_sf"/>
</dbReference>
<dbReference type="EMBL" id="AZBU02000008">
    <property type="protein sequence ID" value="TKR66911.1"/>
    <property type="molecule type" value="Genomic_DNA"/>
</dbReference>
<evidence type="ECO:0000313" key="2">
    <source>
        <dbReference type="EMBL" id="TKR66911.1"/>
    </source>
</evidence>
<dbReference type="SMART" id="SM00587">
    <property type="entry name" value="CHK"/>
    <property type="match status" value="1"/>
</dbReference>
<name>A0A4U5MCT3_STECR</name>
<reference evidence="2 3" key="1">
    <citation type="journal article" date="2015" name="Genome Biol.">
        <title>Comparative genomics of Steinernema reveals deeply conserved gene regulatory networks.</title>
        <authorList>
            <person name="Dillman A.R."/>
            <person name="Macchietto M."/>
            <person name="Porter C.F."/>
            <person name="Rogers A."/>
            <person name="Williams B."/>
            <person name="Antoshechkin I."/>
            <person name="Lee M.M."/>
            <person name="Goodwin Z."/>
            <person name="Lu X."/>
            <person name="Lewis E.E."/>
            <person name="Goodrich-Blair H."/>
            <person name="Stock S.P."/>
            <person name="Adams B.J."/>
            <person name="Sternberg P.W."/>
            <person name="Mortazavi A."/>
        </authorList>
    </citation>
    <scope>NUCLEOTIDE SEQUENCE [LARGE SCALE GENOMIC DNA]</scope>
    <source>
        <strain evidence="2 3">ALL</strain>
    </source>
</reference>
<dbReference type="SUPFAM" id="SSF56112">
    <property type="entry name" value="Protein kinase-like (PK-like)"/>
    <property type="match status" value="1"/>
</dbReference>
<accession>A0A4U5MCT3</accession>
<feature type="domain" description="CHK kinase-like" evidence="1">
    <location>
        <begin position="124"/>
        <end position="310"/>
    </location>
</feature>
<comment type="caution">
    <text evidence="2">The sequence shown here is derived from an EMBL/GenBank/DDBJ whole genome shotgun (WGS) entry which is preliminary data.</text>
</comment>
<dbReference type="InterPro" id="IPR012877">
    <property type="entry name" value="Dhs-27"/>
</dbReference>